<dbReference type="InterPro" id="IPR013216">
    <property type="entry name" value="Methyltransf_11"/>
</dbReference>
<evidence type="ECO:0000256" key="1">
    <source>
        <dbReference type="SAM" id="MobiDB-lite"/>
    </source>
</evidence>
<dbReference type="EMBL" id="JAYDYQ010002534">
    <property type="protein sequence ID" value="KAK4482587.1"/>
    <property type="molecule type" value="Genomic_DNA"/>
</dbReference>
<dbReference type="PANTHER" id="PTHR33645:SF2">
    <property type="entry name" value="FAMILY PROTEIN, PUTATIVE (DUF3754)-RELATED"/>
    <property type="match status" value="1"/>
</dbReference>
<evidence type="ECO:0000259" key="2">
    <source>
        <dbReference type="Pfam" id="PF05627"/>
    </source>
</evidence>
<dbReference type="InterPro" id="IPR029063">
    <property type="entry name" value="SAM-dependent_MTases_sf"/>
</dbReference>
<accession>A0ABR0CZX0</accession>
<gene>
    <name evidence="4" type="ORF">RD792_009751</name>
</gene>
<reference evidence="4 5" key="1">
    <citation type="journal article" date="2023" name="bioRxiv">
        <title>Genome report: Whole genome sequence and annotation of Penstemon davidsonii.</title>
        <authorList>
            <person name="Ostevik K.L."/>
            <person name="Alabady M."/>
            <person name="Zhang M."/>
            <person name="Rausher M.D."/>
        </authorList>
    </citation>
    <scope>NUCLEOTIDE SEQUENCE [LARGE SCALE GENOMIC DNA]</scope>
    <source>
        <strain evidence="4">DNT005</strain>
        <tissue evidence="4">Whole leaf</tissue>
    </source>
</reference>
<dbReference type="Gene3D" id="3.40.50.150">
    <property type="entry name" value="Vaccinia Virus protein VP39"/>
    <property type="match status" value="2"/>
</dbReference>
<feature type="compositionally biased region" description="Pro residues" evidence="1">
    <location>
        <begin position="740"/>
        <end position="752"/>
    </location>
</feature>
<feature type="compositionally biased region" description="Basic and acidic residues" evidence="1">
    <location>
        <begin position="813"/>
        <end position="824"/>
    </location>
</feature>
<dbReference type="Pfam" id="PF05627">
    <property type="entry name" value="AvrRpt-cleavage"/>
    <property type="match status" value="1"/>
</dbReference>
<protein>
    <submittedName>
        <fullName evidence="4">Uncharacterized protein</fullName>
    </submittedName>
</protein>
<feature type="domain" description="Methyltransferase type 11" evidence="3">
    <location>
        <begin position="86"/>
        <end position="187"/>
    </location>
</feature>
<dbReference type="Pfam" id="PF12576">
    <property type="entry name" value="DUF3754"/>
    <property type="match status" value="1"/>
</dbReference>
<feature type="compositionally biased region" description="Polar residues" evidence="1">
    <location>
        <begin position="8"/>
        <end position="20"/>
    </location>
</feature>
<dbReference type="CDD" id="cd02440">
    <property type="entry name" value="AdoMet_MTases"/>
    <property type="match status" value="1"/>
</dbReference>
<dbReference type="Pfam" id="PF08241">
    <property type="entry name" value="Methyltransf_11"/>
    <property type="match status" value="1"/>
</dbReference>
<evidence type="ECO:0000259" key="3">
    <source>
        <dbReference type="Pfam" id="PF08241"/>
    </source>
</evidence>
<proteinExistence type="predicted"/>
<feature type="region of interest" description="Disordered" evidence="1">
    <location>
        <begin position="1"/>
        <end position="23"/>
    </location>
</feature>
<keyword evidence="5" id="KW-1185">Reference proteome</keyword>
<dbReference type="Pfam" id="PF01564">
    <property type="entry name" value="Spermine_synth"/>
    <property type="match status" value="1"/>
</dbReference>
<name>A0ABR0CZX0_9LAMI</name>
<comment type="caution">
    <text evidence="4">The sequence shown here is derived from an EMBL/GenBank/DDBJ whole genome shotgun (WGS) entry which is preliminary data.</text>
</comment>
<dbReference type="InterPro" id="IPR022227">
    <property type="entry name" value="DUF3754"/>
</dbReference>
<feature type="region of interest" description="Disordered" evidence="1">
    <location>
        <begin position="918"/>
        <end position="968"/>
    </location>
</feature>
<evidence type="ECO:0000313" key="5">
    <source>
        <dbReference type="Proteomes" id="UP001291926"/>
    </source>
</evidence>
<feature type="region of interest" description="Disordered" evidence="1">
    <location>
        <begin position="735"/>
        <end position="759"/>
    </location>
</feature>
<feature type="region of interest" description="Disordered" evidence="1">
    <location>
        <begin position="477"/>
        <end position="515"/>
    </location>
</feature>
<feature type="region of interest" description="Disordered" evidence="1">
    <location>
        <begin position="771"/>
        <end position="795"/>
    </location>
</feature>
<dbReference type="Proteomes" id="UP001291926">
    <property type="component" value="Unassembled WGS sequence"/>
</dbReference>
<feature type="domain" description="RIN4 pathogenic type III effector avirulence factor Avr cleavage site" evidence="2">
    <location>
        <begin position="890"/>
        <end position="922"/>
    </location>
</feature>
<feature type="compositionally biased region" description="Polar residues" evidence="1">
    <location>
        <begin position="934"/>
        <end position="949"/>
    </location>
</feature>
<dbReference type="SUPFAM" id="SSF53335">
    <property type="entry name" value="S-adenosyl-L-methionine-dependent methyltransferases"/>
    <property type="match status" value="2"/>
</dbReference>
<feature type="compositionally biased region" description="Basic and acidic residues" evidence="1">
    <location>
        <begin position="771"/>
        <end position="786"/>
    </location>
</feature>
<feature type="compositionally biased region" description="Basic and acidic residues" evidence="1">
    <location>
        <begin position="950"/>
        <end position="961"/>
    </location>
</feature>
<sequence>MGKKDNQQLKSTKQNGNTTAKKQEELLKTLGDFTSKENWDQFFTIRGSNDTFEWYAEWPRLRNLLTTHLSFPSPSPPPEELSILVPGCGNSKMSEHLYDVGFKNITNIDFSKVVISDMLRRNVRERPEMKWRIMDMTNMQFVNESFYAILDKGGLDALMEPELGPRLGNLYLSEVKRLLKAGGKFICLTLAESHVLDLLFAKFRIGWKMCLYAIAQEPSSRNLKLQTIMVIAEKDNSSVISEISSFTDQYPIESHSNQARELYEALEREKIVRSEYTNGSDILYSLEDLKVGAKGNLTELEPGRRVKLTLGEPGVSPFFYKGVLLDAQQESGPFTYQFGVFLVPKTRAYEWLFSSEEGQWVIVESSKAARLVMILLDSSNSSASMEDIQKDLSPLVKQLAPAGCDDGVQIPFMAASDGIKQRNIVHQVTSDLTGPIVVDDVVYEEIDDDLNHLFPSKDLIFRRLTFQRSENLVQSEALLSTEGPHGVSGEVDKKKSLAGSRKKGKQKKNDSRTSGALAYSSEMEVDHNYLASAYHNGIISGLMLISLHLQGAVSGGIVKTVVIGLGAGLLPMFLKKCLASLEIEVVELDHVVLDLARDYFGFREDERLKVHIKDGIKFVREIANPEAEGKGSSKIGILIVDVDASDSSSGLTCPAADFVEESFLTTVKDSLSEQGLFIINLVSRSSAVKGAIYSRLKKVFSNLFSLQLEEDVNEVIFALKTDSCFDEDQISEARNGQIPPVTPVTPSPPTPPHFKSSFGGRLMAERPKFVNRENEEVPYTRKEGGKKSGQIYQNDLPTNLSKLELKNQKVSVEEVAVRSTDSPRKVASRQSVGSDHSPLHPHSQARVGGVKSSSRTSSPSWERKASSEAPSTPGRSRLRSVTRGDDTPDHSPAVPKFGEWDETDPSAAEGYTHIFNKVREEKHSETGKVPIMPTETSYSNGQKQYQSETTKPENLKGDTVAKDGNSGSGIQVPRKRYISVSKSRLLDAIVSTMFPSQEEEEARQFLALSQCLDSILHAEHKSILEEMRADFDETISTKDNGINGYSFPANQKGSGAVMDGVGDSEMPVSSDFTLDLKLLLGSSLGTVTRNPSRGPRVVIPIRFQQAFMQLLYNAEFEELSPRDLMLSSALNTDYLLTLPIYVDWKKASESNAIIFRRGYATERQKGLLIAEKLDYLQSKLLQNFFFLFAKPLGKFGVWLNEVFKSISHKTDTEVFANKLSIWLKEFSLFLKQHSYNEQILDDLQGHDMLSRDLPIWVAAQKAVTRYEGILSAVGPRERLLRKFLTWIGVVPSTPQQAFDLGSNNSGSESHLSPSFLSRISLSDIWKPASPKRCGNDFQKIFGTAVSILFSKSILQEPAFQELILLYTEETGGREAAYKAEVSSLEMKIYEKIPIPDLPVVFPHKKLSFRILDTYKEAILLYAALITAENGQVNSKTAIGDKCERFLYNAFQEKIEMPVDKAIETLVRLGLVIEKDAVDGQFVLQALPCTRACIILRNYWNILIRS</sequence>
<evidence type="ECO:0000313" key="4">
    <source>
        <dbReference type="EMBL" id="KAK4482587.1"/>
    </source>
</evidence>
<feature type="region of interest" description="Disordered" evidence="1">
    <location>
        <begin position="813"/>
        <end position="905"/>
    </location>
</feature>
<organism evidence="4 5">
    <name type="scientific">Penstemon davidsonii</name>
    <dbReference type="NCBI Taxonomy" id="160366"/>
    <lineage>
        <taxon>Eukaryota</taxon>
        <taxon>Viridiplantae</taxon>
        <taxon>Streptophyta</taxon>
        <taxon>Embryophyta</taxon>
        <taxon>Tracheophyta</taxon>
        <taxon>Spermatophyta</taxon>
        <taxon>Magnoliopsida</taxon>
        <taxon>eudicotyledons</taxon>
        <taxon>Gunneridae</taxon>
        <taxon>Pentapetalae</taxon>
        <taxon>asterids</taxon>
        <taxon>lamiids</taxon>
        <taxon>Lamiales</taxon>
        <taxon>Plantaginaceae</taxon>
        <taxon>Cheloneae</taxon>
        <taxon>Penstemon</taxon>
    </lineage>
</organism>
<dbReference type="PANTHER" id="PTHR33645">
    <property type="entry name" value="AMINOPEPTIDASE (DUF3754)"/>
    <property type="match status" value="1"/>
</dbReference>
<dbReference type="InterPro" id="IPR008700">
    <property type="entry name" value="TypeIII_avirulence_cleave"/>
</dbReference>